<evidence type="ECO:0008006" key="3">
    <source>
        <dbReference type="Google" id="ProtNLM"/>
    </source>
</evidence>
<sequence>MSYINPRVLDEGLTVLDTEATRLDICDTEPSDYTEATDTYSLGNKTSLSIGSPADRSPSGRQVTVAQITDGTIDADGTAAFYAISDTANSRLLAVGDLSSSQAVTTGNQFNLAAFNIGMPGPA</sequence>
<reference evidence="2" key="1">
    <citation type="journal article" date="2019" name="Int. J. Syst. Evol. Microbiol.">
        <title>The Global Catalogue of Microorganisms (GCM) 10K type strain sequencing project: providing services to taxonomists for standard genome sequencing and annotation.</title>
        <authorList>
            <consortium name="The Broad Institute Genomics Platform"/>
            <consortium name="The Broad Institute Genome Sequencing Center for Infectious Disease"/>
            <person name="Wu L."/>
            <person name="Ma J."/>
        </authorList>
    </citation>
    <scope>NUCLEOTIDE SEQUENCE [LARGE SCALE GENOMIC DNA]</scope>
    <source>
        <strain evidence="2">KCTC 42964</strain>
    </source>
</reference>
<name>A0ABV7KYC9_9PROT</name>
<gene>
    <name evidence="1" type="ORF">ACFOGJ_08910</name>
</gene>
<keyword evidence="2" id="KW-1185">Reference proteome</keyword>
<proteinExistence type="predicted"/>
<dbReference type="RefSeq" id="WP_379899512.1">
    <property type="nucleotide sequence ID" value="NZ_JBHRTR010000022.1"/>
</dbReference>
<accession>A0ABV7KYC9</accession>
<dbReference type="EMBL" id="JBHRTR010000022">
    <property type="protein sequence ID" value="MFC3227347.1"/>
    <property type="molecule type" value="Genomic_DNA"/>
</dbReference>
<comment type="caution">
    <text evidence="1">The sequence shown here is derived from an EMBL/GenBank/DDBJ whole genome shotgun (WGS) entry which is preliminary data.</text>
</comment>
<evidence type="ECO:0000313" key="2">
    <source>
        <dbReference type="Proteomes" id="UP001595528"/>
    </source>
</evidence>
<protein>
    <recommendedName>
        <fullName evidence="3">Head decoration protein</fullName>
    </recommendedName>
</protein>
<dbReference type="Proteomes" id="UP001595528">
    <property type="component" value="Unassembled WGS sequence"/>
</dbReference>
<organism evidence="1 2">
    <name type="scientific">Marinibaculum pumilum</name>
    <dbReference type="NCBI Taxonomy" id="1766165"/>
    <lineage>
        <taxon>Bacteria</taxon>
        <taxon>Pseudomonadati</taxon>
        <taxon>Pseudomonadota</taxon>
        <taxon>Alphaproteobacteria</taxon>
        <taxon>Rhodospirillales</taxon>
        <taxon>Rhodospirillaceae</taxon>
        <taxon>Marinibaculum</taxon>
    </lineage>
</organism>
<evidence type="ECO:0000313" key="1">
    <source>
        <dbReference type="EMBL" id="MFC3227347.1"/>
    </source>
</evidence>